<evidence type="ECO:0000256" key="21">
    <source>
        <dbReference type="ARBA" id="ARBA00048026"/>
    </source>
</evidence>
<feature type="transmembrane region" description="Helical" evidence="22">
    <location>
        <begin position="153"/>
        <end position="172"/>
    </location>
</feature>
<evidence type="ECO:0000256" key="16">
    <source>
        <dbReference type="ARBA" id="ARBA00023078"/>
    </source>
</evidence>
<feature type="transmembrane region" description="Helical" evidence="22">
    <location>
        <begin position="6"/>
        <end position="29"/>
    </location>
</feature>
<evidence type="ECO:0000256" key="19">
    <source>
        <dbReference type="ARBA" id="ARBA00031648"/>
    </source>
</evidence>
<evidence type="ECO:0000256" key="18">
    <source>
        <dbReference type="ARBA" id="ARBA00029875"/>
    </source>
</evidence>
<keyword evidence="9 22" id="KW-0812">Transmembrane</keyword>
<evidence type="ECO:0000256" key="12">
    <source>
        <dbReference type="ARBA" id="ARBA00022957"/>
    </source>
</evidence>
<comment type="subunit">
    <text evidence="4">NDH is composed of at least 16 different subunits, 5 of which are encoded in the nucleus.</text>
</comment>
<keyword evidence="14 22" id="KW-1133">Transmembrane helix</keyword>
<evidence type="ECO:0000256" key="7">
    <source>
        <dbReference type="ARBA" id="ARBA00022528"/>
    </source>
</evidence>
<evidence type="ECO:0000256" key="3">
    <source>
        <dbReference type="ARBA" id="ARBA00005698"/>
    </source>
</evidence>
<evidence type="ECO:0000256" key="15">
    <source>
        <dbReference type="ARBA" id="ARBA00023027"/>
    </source>
</evidence>
<comment type="function">
    <text evidence="1">NDH shuttles electrons from NAD(P)H:plastoquinone, via FMN and iron-sulfur (Fe-S) centers, to quinones in the photosynthetic chain and possibly in a chloroplast respiratory chain. The immediate electron acceptor for the enzyme in this species is believed to be plastoquinone. Couples the redox reaction to proton translocation, and thus conserves the redox energy in a proton gradient.</text>
</comment>
<dbReference type="GO" id="GO:0008137">
    <property type="term" value="F:NADH dehydrogenase (ubiquinone) activity"/>
    <property type="evidence" value="ECO:0007669"/>
    <property type="project" value="InterPro"/>
</dbReference>
<feature type="transmembrane region" description="Helical" evidence="22">
    <location>
        <begin position="36"/>
        <end position="53"/>
    </location>
</feature>
<dbReference type="Pfam" id="PF00499">
    <property type="entry name" value="Oxidored_q3"/>
    <property type="match status" value="1"/>
</dbReference>
<keyword evidence="15" id="KW-0520">NAD</keyword>
<keyword evidence="16" id="KW-0793">Thylakoid</keyword>
<evidence type="ECO:0000256" key="9">
    <source>
        <dbReference type="ARBA" id="ARBA00022692"/>
    </source>
</evidence>
<reference evidence="23" key="1">
    <citation type="journal article" date="2014" name="Genome Biol. Evol.">
        <title>Two new fern chloroplasts and decelerated evolution linked to the long generation time in tree ferns.</title>
        <authorList>
            <person name="Zhong B."/>
            <person name="Fong R."/>
            <person name="Collins L.J."/>
            <person name="McLenachan P.A."/>
            <person name="Penny D."/>
        </authorList>
    </citation>
    <scope>NUCLEOTIDE SEQUENCE</scope>
</reference>
<keyword evidence="6" id="KW-0813">Transport</keyword>
<dbReference type="InterPro" id="IPR042106">
    <property type="entry name" value="Nuo/plastoQ_OxRdtase_6_NuoJ"/>
</dbReference>
<keyword evidence="8 23" id="KW-0934">Plastid</keyword>
<feature type="transmembrane region" description="Helical" evidence="22">
    <location>
        <begin position="99"/>
        <end position="117"/>
    </location>
</feature>
<feature type="transmembrane region" description="Helical" evidence="22">
    <location>
        <begin position="59"/>
        <end position="78"/>
    </location>
</feature>
<dbReference type="AlphaFoldDB" id="A0A059U408"/>
<dbReference type="NCBIfam" id="NF005163">
    <property type="entry name" value="PRK06638.1-3"/>
    <property type="match status" value="1"/>
</dbReference>
<evidence type="ECO:0000256" key="11">
    <source>
        <dbReference type="ARBA" id="ARBA00022857"/>
    </source>
</evidence>
<comment type="catalytic activity">
    <reaction evidence="20">
        <text>a plastoquinone + NADPH + (n+1) H(+)(in) = a plastoquinol + NADP(+) + n H(+)(out)</text>
        <dbReference type="Rhea" id="RHEA:42612"/>
        <dbReference type="Rhea" id="RHEA-COMP:9561"/>
        <dbReference type="Rhea" id="RHEA-COMP:9562"/>
        <dbReference type="ChEBI" id="CHEBI:15378"/>
        <dbReference type="ChEBI" id="CHEBI:17757"/>
        <dbReference type="ChEBI" id="CHEBI:57783"/>
        <dbReference type="ChEBI" id="CHEBI:58349"/>
        <dbReference type="ChEBI" id="CHEBI:62192"/>
    </reaction>
</comment>
<dbReference type="InterPro" id="IPR050290">
    <property type="entry name" value="NAD(P)H-Q_Oxidoreduct_6"/>
</dbReference>
<comment type="subcellular location">
    <subcellularLocation>
        <location evidence="2">Plastid</location>
        <location evidence="2">Chloroplast thylakoid membrane</location>
        <topology evidence="2">Multi-pass membrane protein</topology>
    </subcellularLocation>
</comment>
<keyword evidence="13" id="KW-1278">Translocase</keyword>
<dbReference type="InterPro" id="IPR001457">
    <property type="entry name" value="NADH_UbQ/plastoQ_OxRdtase_su6"/>
</dbReference>
<sequence>MNLPESILRIILIIINLGIILGSLGVVLLNNIVQSAFSLGLVFICISLLYLVLNADFVAAAQVLIYVGAINVLIVFSVMLINKPQNKEDSSTSRNVGDYIALIVCTSLFLLLVSVILDTSWYQIYLIKQSTNIFEEISRNNVQRIGYQLLTDFLLPFELLSVVLLVALVGAITMSRQNRMLGIPDEEN</sequence>
<evidence type="ECO:0000256" key="13">
    <source>
        <dbReference type="ARBA" id="ARBA00022967"/>
    </source>
</evidence>
<evidence type="ECO:0000256" key="22">
    <source>
        <dbReference type="SAM" id="Phobius"/>
    </source>
</evidence>
<dbReference type="EMBL" id="KJ569699">
    <property type="protein sequence ID" value="AHZ58028.1"/>
    <property type="molecule type" value="Genomic_DNA"/>
</dbReference>
<keyword evidence="12" id="KW-0618">Plastoquinone</keyword>
<name>A0A059U408_TMEEL</name>
<dbReference type="PANTHER" id="PTHR48479:SF1">
    <property type="entry name" value="NAD(P)H-QUINONE OXIDOREDUCTASE SUBUNIT 6, CHLOROPLASTIC"/>
    <property type="match status" value="1"/>
</dbReference>
<evidence type="ECO:0000313" key="23">
    <source>
        <dbReference type="EMBL" id="AHZ58028.1"/>
    </source>
</evidence>
<dbReference type="Gene3D" id="1.20.120.1200">
    <property type="entry name" value="NADH-ubiquinone/plastoquinone oxidoreductase chain 6, subunit NuoJ"/>
    <property type="match status" value="1"/>
</dbReference>
<evidence type="ECO:0000256" key="8">
    <source>
        <dbReference type="ARBA" id="ARBA00022640"/>
    </source>
</evidence>
<comment type="catalytic activity">
    <reaction evidence="21">
        <text>a plastoquinone + NADH + (n+1) H(+)(in) = a plastoquinol + NAD(+) + n H(+)(out)</text>
        <dbReference type="Rhea" id="RHEA:42608"/>
        <dbReference type="Rhea" id="RHEA-COMP:9561"/>
        <dbReference type="Rhea" id="RHEA-COMP:9562"/>
        <dbReference type="ChEBI" id="CHEBI:15378"/>
        <dbReference type="ChEBI" id="CHEBI:17757"/>
        <dbReference type="ChEBI" id="CHEBI:57540"/>
        <dbReference type="ChEBI" id="CHEBI:57945"/>
        <dbReference type="ChEBI" id="CHEBI:62192"/>
    </reaction>
</comment>
<keyword evidence="7" id="KW-0150">Chloroplast</keyword>
<evidence type="ECO:0000256" key="5">
    <source>
        <dbReference type="ARBA" id="ARBA00018131"/>
    </source>
</evidence>
<dbReference type="FunFam" id="1.20.120.1200:FF:000002">
    <property type="entry name" value="NAD(P)H-quinone oxidoreductase subunit 6, chloroplastic"/>
    <property type="match status" value="1"/>
</dbReference>
<evidence type="ECO:0000256" key="10">
    <source>
        <dbReference type="ARBA" id="ARBA00022719"/>
    </source>
</evidence>
<evidence type="ECO:0000256" key="2">
    <source>
        <dbReference type="ARBA" id="ARBA00004454"/>
    </source>
</evidence>
<evidence type="ECO:0000256" key="1">
    <source>
        <dbReference type="ARBA" id="ARBA00004059"/>
    </source>
</evidence>
<evidence type="ECO:0000256" key="20">
    <source>
        <dbReference type="ARBA" id="ARBA00047726"/>
    </source>
</evidence>
<geneLocation type="plastid" evidence="23"/>
<evidence type="ECO:0000256" key="4">
    <source>
        <dbReference type="ARBA" id="ARBA00011199"/>
    </source>
</evidence>
<evidence type="ECO:0000256" key="6">
    <source>
        <dbReference type="ARBA" id="ARBA00022448"/>
    </source>
</evidence>
<keyword evidence="10" id="KW-0874">Quinone</keyword>
<dbReference type="GO" id="GO:0009535">
    <property type="term" value="C:chloroplast thylakoid membrane"/>
    <property type="evidence" value="ECO:0007669"/>
    <property type="project" value="UniProtKB-SubCell"/>
</dbReference>
<dbReference type="PANTHER" id="PTHR48479">
    <property type="entry name" value="NAD(P)H-QUINONE OXIDOREDUCTASE SUBUNIT 6, CHLOROPLASTIC"/>
    <property type="match status" value="1"/>
</dbReference>
<gene>
    <name evidence="23" type="primary">ndhG</name>
</gene>
<keyword evidence="17 22" id="KW-0472">Membrane</keyword>
<accession>A0A059U408</accession>
<dbReference type="GO" id="GO:0048038">
    <property type="term" value="F:quinone binding"/>
    <property type="evidence" value="ECO:0007669"/>
    <property type="project" value="UniProtKB-KW"/>
</dbReference>
<protein>
    <recommendedName>
        <fullName evidence="5">NAD(P)H-quinone oxidoreductase subunit 6, chloroplastic</fullName>
    </recommendedName>
    <alternativeName>
        <fullName evidence="19">NAD(P)H dehydrogenase subunit 6</fullName>
    </alternativeName>
    <alternativeName>
        <fullName evidence="18">NADH-plastoquinone oxidoreductase subunit 6</fullName>
    </alternativeName>
</protein>
<evidence type="ECO:0000256" key="14">
    <source>
        <dbReference type="ARBA" id="ARBA00022989"/>
    </source>
</evidence>
<evidence type="ECO:0000256" key="17">
    <source>
        <dbReference type="ARBA" id="ARBA00023136"/>
    </source>
</evidence>
<organism evidence="23">
    <name type="scientific">Tmesipteris elongata</name>
    <name type="common">Slender fork-fern</name>
    <dbReference type="NCBI Taxonomy" id="50272"/>
    <lineage>
        <taxon>Eukaryota</taxon>
        <taxon>Viridiplantae</taxon>
        <taxon>Streptophyta</taxon>
        <taxon>Embryophyta</taxon>
        <taxon>Tracheophyta</taxon>
        <taxon>Polypodiopsida</taxon>
        <taxon>Ophioglossidae</taxon>
        <taxon>Psilotales</taxon>
        <taxon>Psilotaceae</taxon>
        <taxon>Tmesipteris</taxon>
    </lineage>
</organism>
<keyword evidence="11" id="KW-0521">NADP</keyword>
<comment type="similarity">
    <text evidence="3">Belongs to the complex I subunit 6 family.</text>
</comment>
<proteinExistence type="inferred from homology"/>